<organism evidence="1 2">
    <name type="scientific">Nonomuraea aridisoli</name>
    <dbReference type="NCBI Taxonomy" id="2070368"/>
    <lineage>
        <taxon>Bacteria</taxon>
        <taxon>Bacillati</taxon>
        <taxon>Actinomycetota</taxon>
        <taxon>Actinomycetes</taxon>
        <taxon>Streptosporangiales</taxon>
        <taxon>Streptosporangiaceae</taxon>
        <taxon>Nonomuraea</taxon>
    </lineage>
</organism>
<name>A0A2W2DY95_9ACTN</name>
<dbReference type="Proteomes" id="UP000249304">
    <property type="component" value="Unassembled WGS sequence"/>
</dbReference>
<keyword evidence="2" id="KW-1185">Reference proteome</keyword>
<comment type="caution">
    <text evidence="1">The sequence shown here is derived from an EMBL/GenBank/DDBJ whole genome shotgun (WGS) entry which is preliminary data.</text>
</comment>
<dbReference type="EMBL" id="POUD01000106">
    <property type="protein sequence ID" value="PZG15413.1"/>
    <property type="molecule type" value="Genomic_DNA"/>
</dbReference>
<evidence type="ECO:0000313" key="2">
    <source>
        <dbReference type="Proteomes" id="UP000249304"/>
    </source>
</evidence>
<evidence type="ECO:0000313" key="1">
    <source>
        <dbReference type="EMBL" id="PZG15413.1"/>
    </source>
</evidence>
<gene>
    <name evidence="1" type="ORF">C1J01_24200</name>
</gene>
<dbReference type="AlphaFoldDB" id="A0A2W2DY95"/>
<reference evidence="1 2" key="1">
    <citation type="submission" date="2018-01" db="EMBL/GenBank/DDBJ databases">
        <title>Draft genome sequence of Nonomuraea sp. KC333.</title>
        <authorList>
            <person name="Sahin N."/>
            <person name="Saygin H."/>
            <person name="Ay H."/>
        </authorList>
    </citation>
    <scope>NUCLEOTIDE SEQUENCE [LARGE SCALE GENOMIC DNA]</scope>
    <source>
        <strain evidence="1 2">KC333</strain>
    </source>
</reference>
<feature type="non-terminal residue" evidence="1">
    <location>
        <position position="1"/>
    </location>
</feature>
<proteinExistence type="predicted"/>
<sequence length="100" mass="11210">RETAGPKATLGQQMPPGGWGGWAKAFDDSLRAQERMGGIDPRVARKAREKLWRAARRSGDDQVRQVTEVYHDLVKALEKGEMDPFGPAVDFMNDWSLPSR</sequence>
<protein>
    <submittedName>
        <fullName evidence="1">Uncharacterized protein</fullName>
    </submittedName>
</protein>
<dbReference type="RefSeq" id="WP_220040071.1">
    <property type="nucleotide sequence ID" value="NZ_POUD01000106.1"/>
</dbReference>
<accession>A0A2W2DY95</accession>